<keyword evidence="2" id="KW-1185">Reference proteome</keyword>
<dbReference type="RefSeq" id="WP_301590561.1">
    <property type="nucleotide sequence ID" value="NZ_JAPFQI010000009.1"/>
</dbReference>
<sequence length="73" mass="7455">MPPFAALPLDLALPAAAASLGLALLLAEGGRFTLHAALALPLAAAGRCDPGGCWPPPGVPGRMARAKDWPRWC</sequence>
<accession>A0ABT3NWI5</accession>
<comment type="caution">
    <text evidence="1">The sequence shown here is derived from an EMBL/GenBank/DDBJ whole genome shotgun (WGS) entry which is preliminary data.</text>
</comment>
<gene>
    <name evidence="1" type="ORF">OF850_12715</name>
</gene>
<evidence type="ECO:0000313" key="1">
    <source>
        <dbReference type="EMBL" id="MCW8086495.1"/>
    </source>
</evidence>
<organism evidence="1 2">
    <name type="scientific">Sabulicella glaciei</name>
    <dbReference type="NCBI Taxonomy" id="2984948"/>
    <lineage>
        <taxon>Bacteria</taxon>
        <taxon>Pseudomonadati</taxon>
        <taxon>Pseudomonadota</taxon>
        <taxon>Alphaproteobacteria</taxon>
        <taxon>Acetobacterales</taxon>
        <taxon>Acetobacteraceae</taxon>
        <taxon>Sabulicella</taxon>
    </lineage>
</organism>
<name>A0ABT3NWI5_9PROT</name>
<dbReference type="EMBL" id="JAPFQI010000009">
    <property type="protein sequence ID" value="MCW8086495.1"/>
    <property type="molecule type" value="Genomic_DNA"/>
</dbReference>
<reference evidence="1 2" key="1">
    <citation type="submission" date="2022-10" db="EMBL/GenBank/DDBJ databases">
        <title>Roseococcus glaciei nov., sp. nov., isolated from glacier.</title>
        <authorList>
            <person name="Liu Q."/>
            <person name="Xin Y.-H."/>
        </authorList>
    </citation>
    <scope>NUCLEOTIDE SEQUENCE [LARGE SCALE GENOMIC DNA]</scope>
    <source>
        <strain evidence="1 2">MDT2-1-1</strain>
    </source>
</reference>
<evidence type="ECO:0000313" key="2">
    <source>
        <dbReference type="Proteomes" id="UP001526430"/>
    </source>
</evidence>
<proteinExistence type="predicted"/>
<protein>
    <submittedName>
        <fullName evidence="1">Uncharacterized protein</fullName>
    </submittedName>
</protein>
<dbReference type="Proteomes" id="UP001526430">
    <property type="component" value="Unassembled WGS sequence"/>
</dbReference>